<dbReference type="Proteomes" id="UP000828251">
    <property type="component" value="Unassembled WGS sequence"/>
</dbReference>
<organism evidence="1 2">
    <name type="scientific">Gossypium stocksii</name>
    <dbReference type="NCBI Taxonomy" id="47602"/>
    <lineage>
        <taxon>Eukaryota</taxon>
        <taxon>Viridiplantae</taxon>
        <taxon>Streptophyta</taxon>
        <taxon>Embryophyta</taxon>
        <taxon>Tracheophyta</taxon>
        <taxon>Spermatophyta</taxon>
        <taxon>Magnoliopsida</taxon>
        <taxon>eudicotyledons</taxon>
        <taxon>Gunneridae</taxon>
        <taxon>Pentapetalae</taxon>
        <taxon>rosids</taxon>
        <taxon>malvids</taxon>
        <taxon>Malvales</taxon>
        <taxon>Malvaceae</taxon>
        <taxon>Malvoideae</taxon>
        <taxon>Gossypium</taxon>
    </lineage>
</organism>
<keyword evidence="2" id="KW-1185">Reference proteome</keyword>
<dbReference type="EMBL" id="JAIQCV010000007">
    <property type="protein sequence ID" value="KAH1082789.1"/>
    <property type="molecule type" value="Genomic_DNA"/>
</dbReference>
<evidence type="ECO:0000313" key="2">
    <source>
        <dbReference type="Proteomes" id="UP000828251"/>
    </source>
</evidence>
<dbReference type="OrthoDB" id="1733861at2759"/>
<protein>
    <submittedName>
        <fullName evidence="1">Uncharacterized protein</fullName>
    </submittedName>
</protein>
<dbReference type="AlphaFoldDB" id="A0A9D3VIT3"/>
<proteinExistence type="predicted"/>
<sequence length="179" mass="21293">MLLLQSLARYWLPFLRPREDYPYTFPLVTSVRYCGDTQGQSVAAIQVQEIDSTGTTRHQRSVSIDLRERTYENWPTFHAQYINIWNNKYEFLPTREAIVLPELACYLEYMPWFRVHGKLYLLSEETRGYTIAYEETTTELPRQLYPYAVAVANISEIIILPRYHPRNHLFQDQRIHDGN</sequence>
<name>A0A9D3VIT3_9ROSI</name>
<reference evidence="1 2" key="1">
    <citation type="journal article" date="2021" name="Plant Biotechnol. J.">
        <title>Multi-omics assisted identification of the key and species-specific regulatory components of drought-tolerant mechanisms in Gossypium stocksii.</title>
        <authorList>
            <person name="Yu D."/>
            <person name="Ke L."/>
            <person name="Zhang D."/>
            <person name="Wu Y."/>
            <person name="Sun Y."/>
            <person name="Mei J."/>
            <person name="Sun J."/>
            <person name="Sun Y."/>
        </authorList>
    </citation>
    <scope>NUCLEOTIDE SEQUENCE [LARGE SCALE GENOMIC DNA]</scope>
    <source>
        <strain evidence="2">cv. E1</strain>
        <tissue evidence="1">Leaf</tissue>
    </source>
</reference>
<accession>A0A9D3VIT3</accession>
<comment type="caution">
    <text evidence="1">The sequence shown here is derived from an EMBL/GenBank/DDBJ whole genome shotgun (WGS) entry which is preliminary data.</text>
</comment>
<gene>
    <name evidence="1" type="ORF">J1N35_022550</name>
</gene>
<evidence type="ECO:0000313" key="1">
    <source>
        <dbReference type="EMBL" id="KAH1082789.1"/>
    </source>
</evidence>